<dbReference type="EMBL" id="MU250559">
    <property type="protein sequence ID" value="KAG7441452.1"/>
    <property type="molecule type" value="Genomic_DNA"/>
</dbReference>
<evidence type="ECO:0000313" key="2">
    <source>
        <dbReference type="Proteomes" id="UP000812287"/>
    </source>
</evidence>
<dbReference type="Proteomes" id="UP000812287">
    <property type="component" value="Unassembled WGS sequence"/>
</dbReference>
<dbReference type="OrthoDB" id="65590at2759"/>
<evidence type="ECO:0000313" key="1">
    <source>
        <dbReference type="EMBL" id="KAG7441452.1"/>
    </source>
</evidence>
<reference evidence="1" key="1">
    <citation type="submission" date="2020-11" db="EMBL/GenBank/DDBJ databases">
        <title>Adaptations for nitrogen fixation in a non-lichenized fungal sporocarp promotes dispersal by wood-feeding termites.</title>
        <authorList>
            <consortium name="DOE Joint Genome Institute"/>
            <person name="Koch R.A."/>
            <person name="Yoon G."/>
            <person name="Arayal U."/>
            <person name="Lail K."/>
            <person name="Amirebrahimi M."/>
            <person name="Labutti K."/>
            <person name="Lipzen A."/>
            <person name="Riley R."/>
            <person name="Barry K."/>
            <person name="Henrissat B."/>
            <person name="Grigoriev I.V."/>
            <person name="Herr J.R."/>
            <person name="Aime M.C."/>
        </authorList>
    </citation>
    <scope>NUCLEOTIDE SEQUENCE</scope>
    <source>
        <strain evidence="1">MCA 3950</strain>
    </source>
</reference>
<gene>
    <name evidence="1" type="ORF">BT62DRAFT_936977</name>
</gene>
<comment type="caution">
    <text evidence="1">The sequence shown here is derived from an EMBL/GenBank/DDBJ whole genome shotgun (WGS) entry which is preliminary data.</text>
</comment>
<dbReference type="AlphaFoldDB" id="A0A9P7VIX3"/>
<keyword evidence="2" id="KW-1185">Reference proteome</keyword>
<dbReference type="RefSeq" id="XP_043034952.1">
    <property type="nucleotide sequence ID" value="XM_043187222.1"/>
</dbReference>
<sequence>MLSQLLGIPYVSLDSLFWRLDWEQTPDAEFQALVSQTMNDNSKGCIIDGNYQRHIGRHEMRDTMAGAPANTQTLLIYHPLVRVDDSTFHIQTSLEQSKWM</sequence>
<dbReference type="GeneID" id="66109519"/>
<accession>A0A9P7VIX3</accession>
<organism evidence="1 2">
    <name type="scientific">Guyanagaster necrorhizus</name>
    <dbReference type="NCBI Taxonomy" id="856835"/>
    <lineage>
        <taxon>Eukaryota</taxon>
        <taxon>Fungi</taxon>
        <taxon>Dikarya</taxon>
        <taxon>Basidiomycota</taxon>
        <taxon>Agaricomycotina</taxon>
        <taxon>Agaricomycetes</taxon>
        <taxon>Agaricomycetidae</taxon>
        <taxon>Agaricales</taxon>
        <taxon>Marasmiineae</taxon>
        <taxon>Physalacriaceae</taxon>
        <taxon>Guyanagaster</taxon>
    </lineage>
</organism>
<protein>
    <submittedName>
        <fullName evidence="1">Uncharacterized protein</fullName>
    </submittedName>
</protein>
<proteinExistence type="predicted"/>
<name>A0A9P7VIX3_9AGAR</name>